<protein>
    <submittedName>
        <fullName evidence="6">Uncharacterized protein involved in cysteine biosynthesis</fullName>
    </submittedName>
</protein>
<organism evidence="6 7">
    <name type="scientific">Sphingomonas jejuensis</name>
    <dbReference type="NCBI Taxonomy" id="904715"/>
    <lineage>
        <taxon>Bacteria</taxon>
        <taxon>Pseudomonadati</taxon>
        <taxon>Pseudomonadota</taxon>
        <taxon>Alphaproteobacteria</taxon>
        <taxon>Sphingomonadales</taxon>
        <taxon>Sphingomonadaceae</taxon>
        <taxon>Sphingomonas</taxon>
    </lineage>
</organism>
<evidence type="ECO:0000256" key="4">
    <source>
        <dbReference type="ARBA" id="ARBA00023136"/>
    </source>
</evidence>
<evidence type="ECO:0000256" key="5">
    <source>
        <dbReference type="SAM" id="Phobius"/>
    </source>
</evidence>
<accession>A0ABX0XN48</accession>
<feature type="transmembrane region" description="Helical" evidence="5">
    <location>
        <begin position="191"/>
        <end position="214"/>
    </location>
</feature>
<gene>
    <name evidence="6" type="ORF">GGR88_002183</name>
</gene>
<keyword evidence="2 5" id="KW-0812">Transmembrane</keyword>
<feature type="transmembrane region" description="Helical" evidence="5">
    <location>
        <begin position="63"/>
        <end position="86"/>
    </location>
</feature>
<name>A0ABX0XN48_9SPHN</name>
<evidence type="ECO:0000313" key="6">
    <source>
        <dbReference type="EMBL" id="NJC34669.1"/>
    </source>
</evidence>
<evidence type="ECO:0000256" key="2">
    <source>
        <dbReference type="ARBA" id="ARBA00022692"/>
    </source>
</evidence>
<evidence type="ECO:0000256" key="1">
    <source>
        <dbReference type="ARBA" id="ARBA00004141"/>
    </source>
</evidence>
<dbReference type="EMBL" id="JAATJE010000002">
    <property type="protein sequence ID" value="NJC34669.1"/>
    <property type="molecule type" value="Genomic_DNA"/>
</dbReference>
<proteinExistence type="predicted"/>
<dbReference type="Pfam" id="PF07264">
    <property type="entry name" value="EI24"/>
    <property type="match status" value="1"/>
</dbReference>
<keyword evidence="7" id="KW-1185">Reference proteome</keyword>
<dbReference type="Proteomes" id="UP000734218">
    <property type="component" value="Unassembled WGS sequence"/>
</dbReference>
<dbReference type="InterPro" id="IPR059112">
    <property type="entry name" value="CysZ/EI24"/>
</dbReference>
<feature type="transmembrane region" description="Helical" evidence="5">
    <location>
        <begin position="20"/>
        <end position="43"/>
    </location>
</feature>
<comment type="caution">
    <text evidence="6">The sequence shown here is derived from an EMBL/GenBank/DDBJ whole genome shotgun (WGS) entry which is preliminary data.</text>
</comment>
<comment type="subcellular location">
    <subcellularLocation>
        <location evidence="1">Membrane</location>
        <topology evidence="1">Multi-pass membrane protein</topology>
    </subcellularLocation>
</comment>
<reference evidence="6 7" key="1">
    <citation type="submission" date="2020-03" db="EMBL/GenBank/DDBJ databases">
        <title>Genomic Encyclopedia of Type Strains, Phase IV (KMG-IV): sequencing the most valuable type-strain genomes for metagenomic binning, comparative biology and taxonomic classification.</title>
        <authorList>
            <person name="Goeker M."/>
        </authorList>
    </citation>
    <scope>NUCLEOTIDE SEQUENCE [LARGE SCALE GENOMIC DNA]</scope>
    <source>
        <strain evidence="6 7">DSM 27651</strain>
    </source>
</reference>
<keyword evidence="4 5" id="KW-0472">Membrane</keyword>
<dbReference type="RefSeq" id="WP_167954853.1">
    <property type="nucleotide sequence ID" value="NZ_JAATJE010000002.1"/>
</dbReference>
<feature type="transmembrane region" description="Helical" evidence="5">
    <location>
        <begin position="126"/>
        <end position="152"/>
    </location>
</feature>
<sequence length="224" mass="23694">MARALLLSLAQLGDRAILRVLLKSLLVTFLLLAALVALAAFAADRLGSAWWQSDEGLFAVAGALAALVAGALLFRTLAVAVLSFFADEIVAAVERRHYPAANRTRLALPFRREIGMALRSAIRAGVANAVALPLYLLLLVTGVGAPLLFIAVNSLLLSRDLGEMVGSRHLSEPALKEWLAASRRARAATGLVAALLFVVPVVNLLAPVLGAAIATHRFHGDRRA</sequence>
<keyword evidence="3 5" id="KW-1133">Transmembrane helix</keyword>
<evidence type="ECO:0000256" key="3">
    <source>
        <dbReference type="ARBA" id="ARBA00022989"/>
    </source>
</evidence>
<evidence type="ECO:0000313" key="7">
    <source>
        <dbReference type="Proteomes" id="UP000734218"/>
    </source>
</evidence>